<name>A0ACB9GJ35_CICIN</name>
<accession>A0ACB9GJ35</accession>
<dbReference type="Proteomes" id="UP001055811">
    <property type="component" value="Linkage Group LG02"/>
</dbReference>
<comment type="caution">
    <text evidence="1">The sequence shown here is derived from an EMBL/GenBank/DDBJ whole genome shotgun (WGS) entry which is preliminary data.</text>
</comment>
<gene>
    <name evidence="1" type="ORF">L2E82_13162</name>
</gene>
<evidence type="ECO:0000313" key="2">
    <source>
        <dbReference type="Proteomes" id="UP001055811"/>
    </source>
</evidence>
<sequence>MPSISRLEINSYATVKLTSWCVSGILIALRGCCRHPSIVFCISPKPETNELLELCLFHQSSFLLTKKGSI</sequence>
<protein>
    <submittedName>
        <fullName evidence="1">Uncharacterized protein</fullName>
    </submittedName>
</protein>
<dbReference type="EMBL" id="CM042010">
    <property type="protein sequence ID" value="KAI3783100.1"/>
    <property type="molecule type" value="Genomic_DNA"/>
</dbReference>
<proteinExistence type="predicted"/>
<organism evidence="1 2">
    <name type="scientific">Cichorium intybus</name>
    <name type="common">Chicory</name>
    <dbReference type="NCBI Taxonomy" id="13427"/>
    <lineage>
        <taxon>Eukaryota</taxon>
        <taxon>Viridiplantae</taxon>
        <taxon>Streptophyta</taxon>
        <taxon>Embryophyta</taxon>
        <taxon>Tracheophyta</taxon>
        <taxon>Spermatophyta</taxon>
        <taxon>Magnoliopsida</taxon>
        <taxon>eudicotyledons</taxon>
        <taxon>Gunneridae</taxon>
        <taxon>Pentapetalae</taxon>
        <taxon>asterids</taxon>
        <taxon>campanulids</taxon>
        <taxon>Asterales</taxon>
        <taxon>Asteraceae</taxon>
        <taxon>Cichorioideae</taxon>
        <taxon>Cichorieae</taxon>
        <taxon>Cichoriinae</taxon>
        <taxon>Cichorium</taxon>
    </lineage>
</organism>
<reference evidence="1 2" key="2">
    <citation type="journal article" date="2022" name="Mol. Ecol. Resour.">
        <title>The genomes of chicory, endive, great burdock and yacon provide insights into Asteraceae paleo-polyploidization history and plant inulin production.</title>
        <authorList>
            <person name="Fan W."/>
            <person name="Wang S."/>
            <person name="Wang H."/>
            <person name="Wang A."/>
            <person name="Jiang F."/>
            <person name="Liu H."/>
            <person name="Zhao H."/>
            <person name="Xu D."/>
            <person name="Zhang Y."/>
        </authorList>
    </citation>
    <scope>NUCLEOTIDE SEQUENCE [LARGE SCALE GENOMIC DNA]</scope>
    <source>
        <strain evidence="2">cv. Punajuju</strain>
        <tissue evidence="1">Leaves</tissue>
    </source>
</reference>
<evidence type="ECO:0000313" key="1">
    <source>
        <dbReference type="EMBL" id="KAI3783100.1"/>
    </source>
</evidence>
<reference evidence="2" key="1">
    <citation type="journal article" date="2022" name="Mol. Ecol. Resour.">
        <title>The genomes of chicory, endive, great burdock and yacon provide insights into Asteraceae palaeo-polyploidization history and plant inulin production.</title>
        <authorList>
            <person name="Fan W."/>
            <person name="Wang S."/>
            <person name="Wang H."/>
            <person name="Wang A."/>
            <person name="Jiang F."/>
            <person name="Liu H."/>
            <person name="Zhao H."/>
            <person name="Xu D."/>
            <person name="Zhang Y."/>
        </authorList>
    </citation>
    <scope>NUCLEOTIDE SEQUENCE [LARGE SCALE GENOMIC DNA]</scope>
    <source>
        <strain evidence="2">cv. Punajuju</strain>
    </source>
</reference>
<keyword evidence="2" id="KW-1185">Reference proteome</keyword>